<proteinExistence type="predicted"/>
<accession>A0ACC2P8E0</accession>
<sequence>MSVKLYHYLLSQPSRALFIFFKKCNIPFESKIVDMKSGEHYSAEFEKINPFKKVPVIEHKGLFLTESIAIVRYICREFNIDNHWYPKDSLKQARVDEYLEWQHLNTRMNCAGYFQVKVLIPLMKGKPSKPELVSTFENRMIETLDQIENIWLKDRLFLTGDTISVADIFGACEIEQPRMAGFEPREGRPKLSAWLDRVKHETSPHYEEAHKHLNKLANRHDQLHSRL</sequence>
<keyword evidence="2" id="KW-1185">Reference proteome</keyword>
<evidence type="ECO:0000313" key="2">
    <source>
        <dbReference type="Proteomes" id="UP001239111"/>
    </source>
</evidence>
<evidence type="ECO:0000313" key="1">
    <source>
        <dbReference type="EMBL" id="KAJ8679869.1"/>
    </source>
</evidence>
<protein>
    <submittedName>
        <fullName evidence="1">Uncharacterized protein</fullName>
    </submittedName>
</protein>
<gene>
    <name evidence="1" type="ORF">QAD02_015656</name>
</gene>
<dbReference type="EMBL" id="CM056742">
    <property type="protein sequence ID" value="KAJ8679869.1"/>
    <property type="molecule type" value="Genomic_DNA"/>
</dbReference>
<reference evidence="1" key="1">
    <citation type="submission" date="2023-04" db="EMBL/GenBank/DDBJ databases">
        <title>A chromosome-level genome assembly of the parasitoid wasp Eretmocerus hayati.</title>
        <authorList>
            <person name="Zhong Y."/>
            <person name="Liu S."/>
            <person name="Liu Y."/>
        </authorList>
    </citation>
    <scope>NUCLEOTIDE SEQUENCE</scope>
    <source>
        <strain evidence="1">ZJU_SS_LIU_2023</strain>
    </source>
</reference>
<dbReference type="Proteomes" id="UP001239111">
    <property type="component" value="Chromosome 2"/>
</dbReference>
<organism evidence="1 2">
    <name type="scientific">Eretmocerus hayati</name>
    <dbReference type="NCBI Taxonomy" id="131215"/>
    <lineage>
        <taxon>Eukaryota</taxon>
        <taxon>Metazoa</taxon>
        <taxon>Ecdysozoa</taxon>
        <taxon>Arthropoda</taxon>
        <taxon>Hexapoda</taxon>
        <taxon>Insecta</taxon>
        <taxon>Pterygota</taxon>
        <taxon>Neoptera</taxon>
        <taxon>Endopterygota</taxon>
        <taxon>Hymenoptera</taxon>
        <taxon>Apocrita</taxon>
        <taxon>Proctotrupomorpha</taxon>
        <taxon>Chalcidoidea</taxon>
        <taxon>Aphelinidae</taxon>
        <taxon>Aphelininae</taxon>
        <taxon>Eretmocerus</taxon>
    </lineage>
</organism>
<comment type="caution">
    <text evidence="1">The sequence shown here is derived from an EMBL/GenBank/DDBJ whole genome shotgun (WGS) entry which is preliminary data.</text>
</comment>
<name>A0ACC2P8E0_9HYME</name>